<feature type="domain" description="AMP-dependent synthetase/ligase" evidence="1">
    <location>
        <begin position="14"/>
        <end position="391"/>
    </location>
</feature>
<proteinExistence type="predicted"/>
<dbReference type="PROSITE" id="PS00455">
    <property type="entry name" value="AMP_BINDING"/>
    <property type="match status" value="1"/>
</dbReference>
<dbReference type="Proteomes" id="UP001596414">
    <property type="component" value="Unassembled WGS sequence"/>
</dbReference>
<evidence type="ECO:0000313" key="4">
    <source>
        <dbReference type="Proteomes" id="UP001596414"/>
    </source>
</evidence>
<evidence type="ECO:0000259" key="2">
    <source>
        <dbReference type="Pfam" id="PF13193"/>
    </source>
</evidence>
<dbReference type="PANTHER" id="PTHR45527">
    <property type="entry name" value="NONRIBOSOMAL PEPTIDE SYNTHETASE"/>
    <property type="match status" value="1"/>
</dbReference>
<dbReference type="RefSeq" id="WP_267637019.1">
    <property type="nucleotide sequence ID" value="NZ_JAODIY010000008.1"/>
</dbReference>
<dbReference type="Pfam" id="PF00501">
    <property type="entry name" value="AMP-binding"/>
    <property type="match status" value="1"/>
</dbReference>
<feature type="domain" description="AMP-binding enzyme C-terminal" evidence="2">
    <location>
        <begin position="446"/>
        <end position="520"/>
    </location>
</feature>
<organism evidence="3 4">
    <name type="scientific">Halovenus rubra</name>
    <dbReference type="NCBI Taxonomy" id="869890"/>
    <lineage>
        <taxon>Archaea</taxon>
        <taxon>Methanobacteriati</taxon>
        <taxon>Methanobacteriota</taxon>
        <taxon>Stenosarchaea group</taxon>
        <taxon>Halobacteria</taxon>
        <taxon>Halobacteriales</taxon>
        <taxon>Haloarculaceae</taxon>
        <taxon>Halovenus</taxon>
    </lineage>
</organism>
<comment type="caution">
    <text evidence="3">The sequence shown here is derived from an EMBL/GenBank/DDBJ whole genome shotgun (WGS) entry which is preliminary data.</text>
</comment>
<protein>
    <submittedName>
        <fullName evidence="3">Amino acid adenylation domain-containing protein</fullName>
    </submittedName>
</protein>
<gene>
    <name evidence="3" type="ORF">ACFQJ7_06085</name>
</gene>
<dbReference type="Gene3D" id="3.40.50.12780">
    <property type="entry name" value="N-terminal domain of ligase-like"/>
    <property type="match status" value="1"/>
</dbReference>
<evidence type="ECO:0000259" key="1">
    <source>
        <dbReference type="Pfam" id="PF00501"/>
    </source>
</evidence>
<dbReference type="PANTHER" id="PTHR45527:SF1">
    <property type="entry name" value="FATTY ACID SYNTHASE"/>
    <property type="match status" value="1"/>
</dbReference>
<dbReference type="InterPro" id="IPR010071">
    <property type="entry name" value="AA_adenyl_dom"/>
</dbReference>
<evidence type="ECO:0000313" key="3">
    <source>
        <dbReference type="EMBL" id="MFC7125606.1"/>
    </source>
</evidence>
<dbReference type="InterPro" id="IPR020845">
    <property type="entry name" value="AMP-binding_CS"/>
</dbReference>
<dbReference type="NCBIfam" id="TIGR01733">
    <property type="entry name" value="AA-adenyl-dom"/>
    <property type="match status" value="1"/>
</dbReference>
<dbReference type="Pfam" id="PF13193">
    <property type="entry name" value="AMP-binding_C"/>
    <property type="match status" value="1"/>
</dbReference>
<dbReference type="InterPro" id="IPR042099">
    <property type="entry name" value="ANL_N_sf"/>
</dbReference>
<dbReference type="SUPFAM" id="SSF56801">
    <property type="entry name" value="Acetyl-CoA synthetase-like"/>
    <property type="match status" value="1"/>
</dbReference>
<dbReference type="InterPro" id="IPR045851">
    <property type="entry name" value="AMP-bd_C_sf"/>
</dbReference>
<dbReference type="AlphaFoldDB" id="A0ABD5X2Y3"/>
<accession>A0ABD5X2Y3</accession>
<dbReference type="EMBL" id="JBHSZQ010000008">
    <property type="protein sequence ID" value="MFC7125606.1"/>
    <property type="molecule type" value="Genomic_DNA"/>
</dbReference>
<dbReference type="InterPro" id="IPR025110">
    <property type="entry name" value="AMP-bd_C"/>
</dbReference>
<dbReference type="InterPro" id="IPR000873">
    <property type="entry name" value="AMP-dep_synth/lig_dom"/>
</dbReference>
<reference evidence="3 4" key="1">
    <citation type="journal article" date="2014" name="Int. J. Syst. Evol. Microbiol.">
        <title>Complete genome sequence of Corynebacterium casei LMG S-19264T (=DSM 44701T), isolated from a smear-ripened cheese.</title>
        <authorList>
            <consortium name="US DOE Joint Genome Institute (JGI-PGF)"/>
            <person name="Walter F."/>
            <person name="Albersmeier A."/>
            <person name="Kalinowski J."/>
            <person name="Ruckert C."/>
        </authorList>
    </citation>
    <scope>NUCLEOTIDE SEQUENCE [LARGE SCALE GENOMIC DNA]</scope>
    <source>
        <strain evidence="3 4">CGMCC 4.7215</strain>
    </source>
</reference>
<name>A0ABD5X2Y3_9EURY</name>
<dbReference type="Gene3D" id="3.30.300.30">
    <property type="match status" value="1"/>
</dbReference>
<sequence length="535" mass="60118">MPGETEVLGEGFVDSWQRYPQQTALVVDDDNFTYADLGTRSLAVKEILNSEEISNTKNVGLLTGKNIGAYVGILGTLFAGKAYVPMKPDHPIERNKEILENSSIDTILIDHAGVENLQALLREVDVSITVGTLPSVDDDQREDLGKLTDSETINIAIPPTTNKDPDTDILPDISSKETAYILFTSGSTGRPKGVPITHQNVRSYLKHTWRTYDFNSSDRFSQFFDLTFDLSVHDMFVCWGVGGSLHVIPEENKMAPGQFINDREITVWFTVPSTAMFMSQFGQLKPSTYPELRYSFFCGEALSGRLASMWQKAAPNSIVENLYGPTEATIATARYRWQPDESIEYCENGITPIGEVFPHQQREIVSRDGDIVEQGKEGELYIAGPQVFDGYIERPQANEESFTEIGGTRWYRTGDLVRKDDDGRLHFISRIDNQIQIRGHRVELLEIEATIRDIVESEMVAAVGWPVEEGIAQSIQAFIVPEEEISPKEVIQECETELPDYMVPKEIHLIEEMPLNVNGKIDRTQLRTSLSESHE</sequence>